<dbReference type="EMBL" id="JBINXB010000011">
    <property type="protein sequence ID" value="MFH6566398.1"/>
    <property type="molecule type" value="Genomic_DNA"/>
</dbReference>
<dbReference type="GO" id="GO:0061542">
    <property type="term" value="F:3-demethylubiquinol 3-O-methyltransferase activity"/>
    <property type="evidence" value="ECO:0007669"/>
    <property type="project" value="UniProtKB-EC"/>
</dbReference>
<evidence type="ECO:0000313" key="3">
    <source>
        <dbReference type="Proteomes" id="UP001609821"/>
    </source>
</evidence>
<keyword evidence="3" id="KW-1185">Reference proteome</keyword>
<protein>
    <submittedName>
        <fullName evidence="2">Class I SAM-dependent methyltransferase</fullName>
        <ecNumber evidence="2">2.1.1.222</ecNumber>
        <ecNumber evidence="2">2.1.1.64</ecNumber>
    </submittedName>
</protein>
<reference evidence="2 3" key="1">
    <citation type="submission" date="2024-10" db="EMBL/GenBank/DDBJ databases">
        <title>Aeromonas and Pseudomonas from the Cagarras Archipelago, Rio de Janeiro, Brazil.</title>
        <authorList>
            <person name="Canellas A.L.B."/>
            <person name="Laport M.S."/>
        </authorList>
    </citation>
    <scope>NUCLEOTIDE SEQUENCE [LARGE SCALE GENOMIC DNA]</scope>
    <source>
        <strain evidence="2 3">CPF-4</strain>
    </source>
</reference>
<dbReference type="Pfam" id="PF13489">
    <property type="entry name" value="Methyltransf_23"/>
    <property type="match status" value="1"/>
</dbReference>
<name>A0ABW7LXQ7_9PSED</name>
<organism evidence="2 3">
    <name type="scientific">Pseudomonas kulmbachensis</name>
    <dbReference type="NCBI Taxonomy" id="3043408"/>
    <lineage>
        <taxon>Bacteria</taxon>
        <taxon>Pseudomonadati</taxon>
        <taxon>Pseudomonadota</taxon>
        <taxon>Gammaproteobacteria</taxon>
        <taxon>Pseudomonadales</taxon>
        <taxon>Pseudomonadaceae</taxon>
        <taxon>Pseudomonas</taxon>
    </lineage>
</organism>
<dbReference type="Gene3D" id="3.40.50.150">
    <property type="entry name" value="Vaccinia Virus protein VP39"/>
    <property type="match status" value="1"/>
</dbReference>
<dbReference type="GO" id="GO:0032259">
    <property type="term" value="P:methylation"/>
    <property type="evidence" value="ECO:0007669"/>
    <property type="project" value="UniProtKB-KW"/>
</dbReference>
<dbReference type="EC" id="2.1.1.222" evidence="2"/>
<sequence length="261" mass="29352">MDVYGELIFNQNQHNELERLNHITTAFDSITKEHITQLNLPLNSRCLDIGSGTGSIASWLSVHSQQRNFEVMALDRDGQFLPKQASAHNNFTVLKSDISKAHSLGEFDLIHARLVLIHLRDRSEVLEKLVSWLKPGGWIILSEFIDTSTTKPRPSAYSKTMKTMWEVLYKTIGTDCNWGNSLQDNFNALGLKKLGNSLHYPPLSSGSPISAFWCLTWMQMKHHLLTTGGLHIDTYTQAIHNLNAGKVADLSPGLITCWGQR</sequence>
<dbReference type="EC" id="2.1.1.64" evidence="2"/>
<dbReference type="GO" id="GO:0102208">
    <property type="term" value="F:2-polyprenyl-6-hydroxyphenol methylase activity"/>
    <property type="evidence" value="ECO:0007669"/>
    <property type="project" value="UniProtKB-EC"/>
</dbReference>
<evidence type="ECO:0000313" key="2">
    <source>
        <dbReference type="EMBL" id="MFH6566398.1"/>
    </source>
</evidence>
<dbReference type="PANTHER" id="PTHR43861">
    <property type="entry name" value="TRANS-ACONITATE 2-METHYLTRANSFERASE-RELATED"/>
    <property type="match status" value="1"/>
</dbReference>
<dbReference type="CDD" id="cd02440">
    <property type="entry name" value="AdoMet_MTases"/>
    <property type="match status" value="1"/>
</dbReference>
<dbReference type="SUPFAM" id="SSF53335">
    <property type="entry name" value="S-adenosyl-L-methionine-dependent methyltransferases"/>
    <property type="match status" value="1"/>
</dbReference>
<keyword evidence="2" id="KW-0489">Methyltransferase</keyword>
<dbReference type="RefSeq" id="WP_395247037.1">
    <property type="nucleotide sequence ID" value="NZ_JBINXA010000019.1"/>
</dbReference>
<comment type="caution">
    <text evidence="2">The sequence shown here is derived from an EMBL/GenBank/DDBJ whole genome shotgun (WGS) entry which is preliminary data.</text>
</comment>
<accession>A0ABW7LXQ7</accession>
<gene>
    <name evidence="2" type="ORF">ACHMWK_10540</name>
</gene>
<dbReference type="Proteomes" id="UP001609821">
    <property type="component" value="Unassembled WGS sequence"/>
</dbReference>
<proteinExistence type="predicted"/>
<dbReference type="InterPro" id="IPR029063">
    <property type="entry name" value="SAM-dependent_MTases_sf"/>
</dbReference>
<evidence type="ECO:0000256" key="1">
    <source>
        <dbReference type="ARBA" id="ARBA00022679"/>
    </source>
</evidence>
<dbReference type="PANTHER" id="PTHR43861:SF3">
    <property type="entry name" value="PUTATIVE (AFU_ORTHOLOGUE AFUA_2G14390)-RELATED"/>
    <property type="match status" value="1"/>
</dbReference>
<keyword evidence="1 2" id="KW-0808">Transferase</keyword>